<evidence type="ECO:0000256" key="1">
    <source>
        <dbReference type="ARBA" id="ARBA00022553"/>
    </source>
</evidence>
<dbReference type="GO" id="GO:0000160">
    <property type="term" value="P:phosphorelay signal transduction system"/>
    <property type="evidence" value="ECO:0007669"/>
    <property type="project" value="InterPro"/>
</dbReference>
<dbReference type="SMART" id="SM00448">
    <property type="entry name" value="REC"/>
    <property type="match status" value="2"/>
</dbReference>
<dbReference type="Pfam" id="PF00072">
    <property type="entry name" value="Response_reg"/>
    <property type="match status" value="2"/>
</dbReference>
<dbReference type="EMBL" id="JRQD01000001">
    <property type="protein sequence ID" value="KGM07905.1"/>
    <property type="molecule type" value="Genomic_DNA"/>
</dbReference>
<dbReference type="Proteomes" id="UP000029999">
    <property type="component" value="Unassembled WGS sequence"/>
</dbReference>
<dbReference type="PANTHER" id="PTHR44591">
    <property type="entry name" value="STRESS RESPONSE REGULATOR PROTEIN 1"/>
    <property type="match status" value="1"/>
</dbReference>
<evidence type="ECO:0000313" key="5">
    <source>
        <dbReference type="Proteomes" id="UP000029999"/>
    </source>
</evidence>
<reference evidence="4 5" key="1">
    <citation type="submission" date="2014-09" db="EMBL/GenBank/DDBJ databases">
        <authorList>
            <person name="Grob C."/>
            <person name="Taubert M."/>
            <person name="Howat A.M."/>
            <person name="Burns O.J."/>
            <person name="Dixon J.L."/>
            <person name="Chen Y."/>
            <person name="Murrell J.C."/>
        </authorList>
    </citation>
    <scope>NUCLEOTIDE SEQUENCE [LARGE SCALE GENOMIC DNA]</scope>
    <source>
        <strain evidence="4">L4</strain>
    </source>
</reference>
<dbReference type="Gene3D" id="3.40.50.2300">
    <property type="match status" value="2"/>
</dbReference>
<dbReference type="InterPro" id="IPR001789">
    <property type="entry name" value="Sig_transdc_resp-reg_receiver"/>
</dbReference>
<dbReference type="CDD" id="cd00156">
    <property type="entry name" value="REC"/>
    <property type="match status" value="1"/>
</dbReference>
<sequence>MASLKASDLSILLVEPSAMQLKLIMRHLGEEGIQKIDGVANAADALKHISQYPPDLVISAMYLPDMTANELIAEIQQQHSQVIPFMLISSETAAHALEPVRQAGVMAILPKPFNRDDLQRAIRATLDVIDPEEIQLQNYDVSELNILLVDDSFTSRNHISRVLNSMGIDHIDHAENGREAVELLAARKYDLIVTDLNMPEMDGEQLVHYIRDEIGDVMVPILMATTENNQATLGNVRQAGVSAILDKPFEPQVIRDILYRILDE</sequence>
<keyword evidence="1 2" id="KW-0597">Phosphoprotein</keyword>
<accession>A0A0A0BJ61</accession>
<dbReference type="SUPFAM" id="SSF52172">
    <property type="entry name" value="CheY-like"/>
    <property type="match status" value="2"/>
</dbReference>
<evidence type="ECO:0000313" key="4">
    <source>
        <dbReference type="EMBL" id="KGM07905.1"/>
    </source>
</evidence>
<dbReference type="RefSeq" id="WP_036311285.1">
    <property type="nucleotide sequence ID" value="NZ_JRQD01000001.1"/>
</dbReference>
<feature type="domain" description="Response regulatory" evidence="3">
    <location>
        <begin position="145"/>
        <end position="262"/>
    </location>
</feature>
<dbReference type="InterPro" id="IPR050595">
    <property type="entry name" value="Bact_response_regulator"/>
</dbReference>
<gene>
    <name evidence="4" type="ORF">LP43_0322</name>
</gene>
<evidence type="ECO:0000256" key="2">
    <source>
        <dbReference type="PROSITE-ProRule" id="PRU00169"/>
    </source>
</evidence>
<name>A0A0A0BJ61_9GAMM</name>
<feature type="domain" description="Response regulatory" evidence="3">
    <location>
        <begin position="10"/>
        <end position="126"/>
    </location>
</feature>
<dbReference type="STRING" id="392484.LP43_0322"/>
<dbReference type="PANTHER" id="PTHR44591:SF3">
    <property type="entry name" value="RESPONSE REGULATORY DOMAIN-CONTAINING PROTEIN"/>
    <property type="match status" value="1"/>
</dbReference>
<organism evidence="4 5">
    <name type="scientific">Methylophaga thiooxydans</name>
    <dbReference type="NCBI Taxonomy" id="392484"/>
    <lineage>
        <taxon>Bacteria</taxon>
        <taxon>Pseudomonadati</taxon>
        <taxon>Pseudomonadota</taxon>
        <taxon>Gammaproteobacteria</taxon>
        <taxon>Thiotrichales</taxon>
        <taxon>Piscirickettsiaceae</taxon>
        <taxon>Methylophaga</taxon>
    </lineage>
</organism>
<dbReference type="AlphaFoldDB" id="A0A0A0BJ61"/>
<comment type="caution">
    <text evidence="2">Lacks conserved residue(s) required for the propagation of feature annotation.</text>
</comment>
<dbReference type="InterPro" id="IPR011006">
    <property type="entry name" value="CheY-like_superfamily"/>
</dbReference>
<comment type="caution">
    <text evidence="4">The sequence shown here is derived from an EMBL/GenBank/DDBJ whole genome shotgun (WGS) entry which is preliminary data.</text>
</comment>
<protein>
    <submittedName>
        <fullName evidence="4">Chemotaxis regulator</fullName>
    </submittedName>
</protein>
<evidence type="ECO:0000259" key="3">
    <source>
        <dbReference type="PROSITE" id="PS50110"/>
    </source>
</evidence>
<dbReference type="PROSITE" id="PS50110">
    <property type="entry name" value="RESPONSE_REGULATORY"/>
    <property type="match status" value="2"/>
</dbReference>
<proteinExistence type="predicted"/>
<feature type="modified residue" description="4-aspartylphosphate" evidence="2">
    <location>
        <position position="195"/>
    </location>
</feature>